<protein>
    <recommendedName>
        <fullName evidence="4">Eukaryotic translation initiation factor 3 subunit C</fullName>
        <shortName evidence="4">eIF3c</shortName>
    </recommendedName>
    <alternativeName>
        <fullName evidence="4">Eukaryotic translation initiation factor 3 subunit 8</fullName>
    </alternativeName>
</protein>
<dbReference type="InterPro" id="IPR027516">
    <property type="entry name" value="EIF3C"/>
</dbReference>
<dbReference type="AlphaFoldDB" id="A0A1X7V277"/>
<name>A0A1X7V277_AMPQE</name>
<dbReference type="PROSITE" id="PS50250">
    <property type="entry name" value="PCI"/>
    <property type="match status" value="1"/>
</dbReference>
<dbReference type="FunFam" id="1.10.10.10:FF:000300">
    <property type="entry name" value="Eukaryotic translation initiation factor 3 subunit C"/>
    <property type="match status" value="1"/>
</dbReference>
<dbReference type="EnsemblMetazoa" id="XM_011405046.2">
    <property type="protein sequence ID" value="XP_011403348.1"/>
    <property type="gene ID" value="LOC100637330"/>
</dbReference>
<evidence type="ECO:0000256" key="5">
    <source>
        <dbReference type="SAM" id="MobiDB-lite"/>
    </source>
</evidence>
<keyword evidence="1 4" id="KW-0963">Cytoplasm</keyword>
<comment type="function">
    <text evidence="4">Component of the eukaryotic translation initiation factor 3 (eIF-3) complex, which is involved in protein synthesis of a specialized repertoire of mRNAs and, together with other initiation factors, stimulates binding of mRNA and methionyl-tRNAi to the 40S ribosome. The eIF-3 complex specifically targets and initiates translation of a subset of mRNAs involved in cell proliferation.</text>
</comment>
<dbReference type="Pfam" id="PF05470">
    <property type="entry name" value="eIF-3c_N"/>
    <property type="match status" value="1"/>
</dbReference>
<dbReference type="GO" id="GO:0033290">
    <property type="term" value="C:eukaryotic 48S preinitiation complex"/>
    <property type="evidence" value="ECO:0007669"/>
    <property type="project" value="UniProtKB-UniRule"/>
</dbReference>
<dbReference type="PANTHER" id="PTHR13937">
    <property type="entry name" value="EUKARYOTIC TRANSLATION INITATION FACTOR 3, SUBUNIT 8 EIF3S8 -RELATED"/>
    <property type="match status" value="1"/>
</dbReference>
<evidence type="ECO:0000259" key="6">
    <source>
        <dbReference type="PROSITE" id="PS50250"/>
    </source>
</evidence>
<dbReference type="eggNOG" id="KOG1076">
    <property type="taxonomic scope" value="Eukaryota"/>
</dbReference>
<dbReference type="InterPro" id="IPR008905">
    <property type="entry name" value="EIF3C_N_dom"/>
</dbReference>
<proteinExistence type="inferred from homology"/>
<feature type="compositionally biased region" description="Low complexity" evidence="5">
    <location>
        <begin position="215"/>
        <end position="225"/>
    </location>
</feature>
<feature type="region of interest" description="Disordered" evidence="5">
    <location>
        <begin position="1"/>
        <end position="53"/>
    </location>
</feature>
<dbReference type="STRING" id="400682.A0A1X7V277"/>
<gene>
    <name evidence="7" type="primary">100637330</name>
</gene>
<comment type="similarity">
    <text evidence="4">Belongs to the eIF-3 subunit C family.</text>
</comment>
<evidence type="ECO:0000256" key="4">
    <source>
        <dbReference type="HAMAP-Rule" id="MF_03002"/>
    </source>
</evidence>
<reference evidence="7" key="2">
    <citation type="submission" date="2017-05" db="UniProtKB">
        <authorList>
            <consortium name="EnsemblMetazoa"/>
        </authorList>
    </citation>
    <scope>IDENTIFICATION</scope>
</reference>
<dbReference type="GO" id="GO:0005852">
    <property type="term" value="C:eukaryotic translation initiation factor 3 complex"/>
    <property type="evidence" value="ECO:0007669"/>
    <property type="project" value="UniProtKB-UniRule"/>
</dbReference>
<dbReference type="GO" id="GO:0016282">
    <property type="term" value="C:eukaryotic 43S preinitiation complex"/>
    <property type="evidence" value="ECO:0007669"/>
    <property type="project" value="UniProtKB-UniRule"/>
</dbReference>
<feature type="region of interest" description="Disordered" evidence="5">
    <location>
        <begin position="157"/>
        <end position="289"/>
    </location>
</feature>
<dbReference type="EnsemblMetazoa" id="Aqu2.1.34355_001">
    <property type="protein sequence ID" value="Aqu2.1.34355_001"/>
    <property type="gene ID" value="Aqu2.1.34355"/>
</dbReference>
<comment type="subunit">
    <text evidence="4">Component of the eukaryotic translation initiation factor 3 (eIF-3) complex.</text>
</comment>
<dbReference type="GO" id="GO:0031369">
    <property type="term" value="F:translation initiation factor binding"/>
    <property type="evidence" value="ECO:0007669"/>
    <property type="project" value="InterPro"/>
</dbReference>
<feature type="compositionally biased region" description="Acidic residues" evidence="5">
    <location>
        <begin position="163"/>
        <end position="186"/>
    </location>
</feature>
<feature type="domain" description="PCI" evidence="6">
    <location>
        <begin position="669"/>
        <end position="841"/>
    </location>
</feature>
<comment type="subcellular location">
    <subcellularLocation>
        <location evidence="4">Cytoplasm</location>
    </subcellularLocation>
</comment>
<dbReference type="OrthoDB" id="29647at2759"/>
<evidence type="ECO:0000256" key="3">
    <source>
        <dbReference type="ARBA" id="ARBA00022917"/>
    </source>
</evidence>
<evidence type="ECO:0000256" key="2">
    <source>
        <dbReference type="ARBA" id="ARBA00022540"/>
    </source>
</evidence>
<keyword evidence="3 4" id="KW-0648">Protein biosynthesis</keyword>
<accession>A0A1X7V277</accession>
<dbReference type="Pfam" id="PF01399">
    <property type="entry name" value="PCI"/>
    <property type="match status" value="1"/>
</dbReference>
<dbReference type="GO" id="GO:0001732">
    <property type="term" value="P:formation of cytoplasmic translation initiation complex"/>
    <property type="evidence" value="ECO:0007669"/>
    <property type="project" value="UniProtKB-UniRule"/>
</dbReference>
<dbReference type="KEGG" id="aqu:100637330"/>
<dbReference type="SUPFAM" id="SSF46785">
    <property type="entry name" value="Winged helix' DNA-binding domain"/>
    <property type="match status" value="1"/>
</dbReference>
<dbReference type="GO" id="GO:0003743">
    <property type="term" value="F:translation initiation factor activity"/>
    <property type="evidence" value="ECO:0007669"/>
    <property type="project" value="UniProtKB-UniRule"/>
</dbReference>
<keyword evidence="2 4" id="KW-0396">Initiation factor</keyword>
<dbReference type="InParanoid" id="A0A1X7V277"/>
<keyword evidence="8" id="KW-1185">Reference proteome</keyword>
<sequence>MSRFFATGSDSESSTESSDEETQPTRSVPARKPQFAFSDDEEEKRVVRSQKDKRSDELKDIIHSMRNRQKIRDIVKVQNEFEVLQKAYVKSKSVLDTEDGPPRFFIKSIGELEDFVQTLWEDKEAKQKLSKINSKALASLKQKVRKYNKDFEVPLKHFRENPELYEEEEEQEQDKDEDEDDDDDIEESKAPPPEAPPSTKADGYQSDDDDDDDSSWGSSSDSESSSDSDERGNWAPGEYRYTAEYFLKKKPTSGVSDEVKPKRRERKEKETKETKEVDEEEEQEEGEKWETVQRKGIGRELTDKEKMKSLFGKENVELDGAAVAKKRNELISARGKKSTDRPEQIRILKYLLDLANAANLGSGVTLRLLLDIIDAAFDVPSGGGSLKDEIWKLALDYLVKVLQLLESNPSLEMNPLLPDEDINYTDLSRPLKLQGNLLAYLERMNEEFIKILQSTDAHSTDYLTKLQAERRVTDIVDRTLKYLEKQSTATEDANLCRIYIMRIDHLYYKVDRDNYGKPVSQATEEGEELNSAQLIAKLAKFIYNYPGIDLGPIKTRAVLCHIYHHALHNRWFEARDLMLMSHLQEGIQHADVPTQILYNRTIVQLGMCAFRHGMIKESHETLMDIHSPSRSKETKAKELAKELLAQGLTPRPDRTLEQEKLERRRQVPFHMHINLELMECVYLTSAMLLEIPYMAATETEGRRRMISKGFYHQLKNHEKQPLVGPPETMREHVVAAANSMKKGNWIQARDYLLNIKAWNLFTNVEEVKAMLTSKIQEETLRTYIFTYGSVYDSLSLHRLSEMFELPLATVHSIISRMIIKEELLASLDEPTQCVVMHHAKPTKLQSLALNLAEKIGTVADHHEELLKVKQGPGWMIGGGGLTFPSTKGGGYGRRKQAS</sequence>
<dbReference type="SMART" id="SM00088">
    <property type="entry name" value="PINT"/>
    <property type="match status" value="1"/>
</dbReference>
<dbReference type="Proteomes" id="UP000007879">
    <property type="component" value="Unassembled WGS sequence"/>
</dbReference>
<feature type="compositionally biased region" description="Acidic residues" evidence="5">
    <location>
        <begin position="205"/>
        <end position="214"/>
    </location>
</feature>
<feature type="compositionally biased region" description="Basic and acidic residues" evidence="5">
    <location>
        <begin position="43"/>
        <end position="53"/>
    </location>
</feature>
<evidence type="ECO:0000256" key="1">
    <source>
        <dbReference type="ARBA" id="ARBA00022490"/>
    </source>
</evidence>
<dbReference type="InterPro" id="IPR000717">
    <property type="entry name" value="PCI_dom"/>
</dbReference>
<evidence type="ECO:0000313" key="8">
    <source>
        <dbReference type="Proteomes" id="UP000007879"/>
    </source>
</evidence>
<dbReference type="HAMAP" id="MF_03002">
    <property type="entry name" value="eIF3c"/>
    <property type="match status" value="1"/>
</dbReference>
<evidence type="ECO:0000313" key="7">
    <source>
        <dbReference type="EnsemblMetazoa" id="Aqu2.1.34355_001"/>
    </source>
</evidence>
<organism evidence="7">
    <name type="scientific">Amphimedon queenslandica</name>
    <name type="common">Sponge</name>
    <dbReference type="NCBI Taxonomy" id="400682"/>
    <lineage>
        <taxon>Eukaryota</taxon>
        <taxon>Metazoa</taxon>
        <taxon>Porifera</taxon>
        <taxon>Demospongiae</taxon>
        <taxon>Heteroscleromorpha</taxon>
        <taxon>Haplosclerida</taxon>
        <taxon>Niphatidae</taxon>
        <taxon>Amphimedon</taxon>
    </lineage>
</organism>
<dbReference type="InterPro" id="IPR036390">
    <property type="entry name" value="WH_DNA-bd_sf"/>
</dbReference>
<reference evidence="8" key="1">
    <citation type="journal article" date="2010" name="Nature">
        <title>The Amphimedon queenslandica genome and the evolution of animal complexity.</title>
        <authorList>
            <person name="Srivastava M."/>
            <person name="Simakov O."/>
            <person name="Chapman J."/>
            <person name="Fahey B."/>
            <person name="Gauthier M.E."/>
            <person name="Mitros T."/>
            <person name="Richards G.S."/>
            <person name="Conaco C."/>
            <person name="Dacre M."/>
            <person name="Hellsten U."/>
            <person name="Larroux C."/>
            <person name="Putnam N.H."/>
            <person name="Stanke M."/>
            <person name="Adamska M."/>
            <person name="Darling A."/>
            <person name="Degnan S.M."/>
            <person name="Oakley T.H."/>
            <person name="Plachetzki D.C."/>
            <person name="Zhai Y."/>
            <person name="Adamski M."/>
            <person name="Calcino A."/>
            <person name="Cummins S.F."/>
            <person name="Goodstein D.M."/>
            <person name="Harris C."/>
            <person name="Jackson D.J."/>
            <person name="Leys S.P."/>
            <person name="Shu S."/>
            <person name="Woodcroft B.J."/>
            <person name="Vervoort M."/>
            <person name="Kosik K.S."/>
            <person name="Manning G."/>
            <person name="Degnan B.M."/>
            <person name="Rokhsar D.S."/>
        </authorList>
    </citation>
    <scope>NUCLEOTIDE SEQUENCE [LARGE SCALE GENOMIC DNA]</scope>
</reference>
<dbReference type="PANTHER" id="PTHR13937:SF0">
    <property type="entry name" value="EUKARYOTIC TRANSLATION INITIATION FACTOR 3 SUBUNIT C-RELATED"/>
    <property type="match status" value="1"/>
</dbReference>
<dbReference type="GO" id="GO:0003723">
    <property type="term" value="F:RNA binding"/>
    <property type="evidence" value="ECO:0007669"/>
    <property type="project" value="InterPro"/>
</dbReference>
<feature type="compositionally biased region" description="Acidic residues" evidence="5">
    <location>
        <begin position="276"/>
        <end position="285"/>
    </location>
</feature>